<evidence type="ECO:0000313" key="1">
    <source>
        <dbReference type="EMBL" id="NML38646.1"/>
    </source>
</evidence>
<dbReference type="EMBL" id="JABBGC010000001">
    <property type="protein sequence ID" value="NML38646.1"/>
    <property type="molecule type" value="Genomic_DNA"/>
</dbReference>
<dbReference type="SUPFAM" id="SSF52266">
    <property type="entry name" value="SGNH hydrolase"/>
    <property type="match status" value="1"/>
</dbReference>
<dbReference type="Proteomes" id="UP000583266">
    <property type="component" value="Unassembled WGS sequence"/>
</dbReference>
<dbReference type="Gene3D" id="3.40.50.1110">
    <property type="entry name" value="SGNH hydrolase"/>
    <property type="match status" value="1"/>
</dbReference>
<name>A0A848GK19_9BACT</name>
<reference evidence="1 2" key="1">
    <citation type="submission" date="2020-04" db="EMBL/GenBank/DDBJ databases">
        <title>Chitinophaga sp. G-6-1-13 sp. nov., isolated from soil.</title>
        <authorList>
            <person name="Dahal R.H."/>
            <person name="Chaudhary D.K."/>
        </authorList>
    </citation>
    <scope>NUCLEOTIDE SEQUENCE [LARGE SCALE GENOMIC DNA]</scope>
    <source>
        <strain evidence="1 2">G-6-1-13</strain>
    </source>
</reference>
<proteinExistence type="predicted"/>
<comment type="caution">
    <text evidence="1">The sequence shown here is derived from an EMBL/GenBank/DDBJ whole genome shotgun (WGS) entry which is preliminary data.</text>
</comment>
<gene>
    <name evidence="1" type="ORF">HHL17_15670</name>
</gene>
<dbReference type="AlphaFoldDB" id="A0A848GK19"/>
<dbReference type="GO" id="GO:0016788">
    <property type="term" value="F:hydrolase activity, acting on ester bonds"/>
    <property type="evidence" value="ECO:0007669"/>
    <property type="project" value="UniProtKB-ARBA"/>
</dbReference>
<dbReference type="RefSeq" id="WP_169225623.1">
    <property type="nucleotide sequence ID" value="NZ_JABBGC010000001.1"/>
</dbReference>
<keyword evidence="2" id="KW-1185">Reference proteome</keyword>
<organism evidence="1 2">
    <name type="scientific">Chitinophaga fulva</name>
    <dbReference type="NCBI Taxonomy" id="2728842"/>
    <lineage>
        <taxon>Bacteria</taxon>
        <taxon>Pseudomonadati</taxon>
        <taxon>Bacteroidota</taxon>
        <taxon>Chitinophagia</taxon>
        <taxon>Chitinophagales</taxon>
        <taxon>Chitinophagaceae</taxon>
        <taxon>Chitinophaga</taxon>
    </lineage>
</organism>
<accession>A0A848GK19</accession>
<protein>
    <submittedName>
        <fullName evidence="1">Uncharacterized protein</fullName>
    </submittedName>
</protein>
<evidence type="ECO:0000313" key="2">
    <source>
        <dbReference type="Proteomes" id="UP000583266"/>
    </source>
</evidence>
<sequence length="697" mass="78438">MSYRPSASLKSVASTLAELISNGSRDEKAIEQLLGQLAANENVTPAEEYREMTAAAAGNTDIGIWQRTDEDGKVYYRRNVHKQLEWGLWASVHEIPPKGNKRRILLFGESAARTVFYDPGFNLAMELESIFAGITDMADVEIIDLARTSMLMRDLLPLMKASIALEPDAVLVFAGNNWVFQLHEQGYDYQQLLEIYQQQEMEGIKAFMEAEMKKIVIEGLSQINTTFIAQQTPVVFIIPEFNLVDWKSHELERILPALPDTRTAAWLAAREVAEQTDLQCNPVAFAAAAREMVAADPSNPYGYELLADYYVSVNQLEEARKCLETARDTILFNRSSKSMPRRLKVIRETILSHAQDYGITTLDMEEVFKSAYDGQLPDRRLFLDNCHLTLDGVKAVARHAAAALTRTLTGKDFQAAGITTAGIIPGHEVLAHAHFGAAIYNMHYGQPQEIILYHCARAYALFPEIRQIMMKYIDFSTRMASTLLCKSFEELIAEENLKQYMGGYTLRHPRNNKLMDVPLINAITAVLQENGIDIEPEVTALRVQEHAVGETKTDLLTSCYSQNSYHNFFVKSKPAFFEARHTKSSFYFVGDGSRHLSFELVYRTRNNSEQATPVRIFVNGRETPVAELPATDTWTPFTFVIDQPLINKGLNELRISWPYTPQPLTIEGQMTADAFLNALFPAIGEISNLNVMSASLQ</sequence>
<dbReference type="InterPro" id="IPR036514">
    <property type="entry name" value="SGNH_hydro_sf"/>
</dbReference>